<feature type="compositionally biased region" description="Polar residues" evidence="2">
    <location>
        <begin position="243"/>
        <end position="256"/>
    </location>
</feature>
<evidence type="ECO:0000256" key="2">
    <source>
        <dbReference type="SAM" id="MobiDB-lite"/>
    </source>
</evidence>
<protein>
    <submittedName>
        <fullName evidence="3">Uncharacterized protein</fullName>
    </submittedName>
</protein>
<accession>A0AAV5RI87</accession>
<dbReference type="AlphaFoldDB" id="A0AAV5RI87"/>
<feature type="compositionally biased region" description="Basic and acidic residues" evidence="2">
    <location>
        <begin position="132"/>
        <end position="158"/>
    </location>
</feature>
<feature type="coiled-coil region" evidence="1">
    <location>
        <begin position="774"/>
        <end position="812"/>
    </location>
</feature>
<keyword evidence="1" id="KW-0175">Coiled coil</keyword>
<dbReference type="Proteomes" id="UP001362899">
    <property type="component" value="Unassembled WGS sequence"/>
</dbReference>
<reference evidence="3 4" key="1">
    <citation type="journal article" date="2023" name="Elife">
        <title>Identification of key yeast species and microbe-microbe interactions impacting larval growth of Drosophila in the wild.</title>
        <authorList>
            <person name="Mure A."/>
            <person name="Sugiura Y."/>
            <person name="Maeda R."/>
            <person name="Honda K."/>
            <person name="Sakurai N."/>
            <person name="Takahashi Y."/>
            <person name="Watada M."/>
            <person name="Katoh T."/>
            <person name="Gotoh A."/>
            <person name="Gotoh Y."/>
            <person name="Taniguchi I."/>
            <person name="Nakamura K."/>
            <person name="Hayashi T."/>
            <person name="Katayama T."/>
            <person name="Uemura T."/>
            <person name="Hattori Y."/>
        </authorList>
    </citation>
    <scope>NUCLEOTIDE SEQUENCE [LARGE SCALE GENOMIC DNA]</scope>
    <source>
        <strain evidence="3 4">SB-73</strain>
    </source>
</reference>
<feature type="compositionally biased region" description="Basic and acidic residues" evidence="2">
    <location>
        <begin position="225"/>
        <end position="237"/>
    </location>
</feature>
<feature type="region of interest" description="Disordered" evidence="2">
    <location>
        <begin position="112"/>
        <end position="166"/>
    </location>
</feature>
<name>A0AAV5RI87_STABA</name>
<feature type="region of interest" description="Disordered" evidence="2">
    <location>
        <begin position="374"/>
        <end position="395"/>
    </location>
</feature>
<comment type="caution">
    <text evidence="3">The sequence shown here is derived from an EMBL/GenBank/DDBJ whole genome shotgun (WGS) entry which is preliminary data.</text>
</comment>
<feature type="compositionally biased region" description="Polar residues" evidence="2">
    <location>
        <begin position="264"/>
        <end position="281"/>
    </location>
</feature>
<evidence type="ECO:0000256" key="1">
    <source>
        <dbReference type="SAM" id="Coils"/>
    </source>
</evidence>
<sequence>MDAPKLWHGSGANSSLSTIDSAICKPTPTTNNFAHASDTNDDEEYKKYEEFLQTDIIPPTHLHIDDPPSPVSKLERDDAGESLPASSSWIKDTVLSRSTSFKSKRLDDLEDAHESKDFQQSNQGNAHIDVGNNRDGEYSHSRHKSTDTLHQDSRHRASESFSFNDTQSSSIFSQIGDISETQAVHSNSQTYRSVDSQKSGQNRILSLNLNPKQSIPHPDLSALKINEKDATGSELRRARPSSEIFQDNIRNVSQPYDSEKGHNNNRVDANASSGRDVNTNSDFNSNMHSRDLHHDSYNRAADGANGRDNENFTFDLSGDISHNISGHYSDNFDEVTASFAAPRRINNESSPTAQRNRPISLVLSPEASFQLSRQLSRHLQNQSPDGSPSKNVDRLVMPDKKYPSILHQDSAFTSRTEYEDREDGVRYRESLIRSLEAENLELKLKIQQVKAMSLNDDTTKVKAQLLKLDRRVIELEAALRSKNRTIEMLNAEHERQGELVQDSEKEKLLYDQIMALQEDLTELEKQAREERDVKKSVLSKAHLEMPDLITENADTNELVAAVRKLRNELDVNTSTNALLLEQANQIRDLLEQHGRVGNPLLSLQQLLSEFDEAKAEATRLQDAYHTEKMRITKQMEASKMAVQNMQNKLEEQNEKLQSQKRNYELLEKDYHDARKVNYATVRQFFEIIVTNSDTKRKKEIEGKLQRIVDYCKANSVTKFPYLVDYMIKVSEQIAKSSSFCNEFQEINNQLFAKDQEIRSLEHILSVRFDKTGADKLLREQVKELSQALKTEKERRQAERIALERTVKEYQNK</sequence>
<feature type="region of interest" description="Disordered" evidence="2">
    <location>
        <begin position="56"/>
        <end position="86"/>
    </location>
</feature>
<proteinExistence type="predicted"/>
<evidence type="ECO:0000313" key="3">
    <source>
        <dbReference type="EMBL" id="GMM50912.1"/>
    </source>
</evidence>
<gene>
    <name evidence="3" type="ORF">DASB73_018700</name>
</gene>
<keyword evidence="4" id="KW-1185">Reference proteome</keyword>
<feature type="coiled-coil region" evidence="1">
    <location>
        <begin position="603"/>
        <end position="676"/>
    </location>
</feature>
<dbReference type="EMBL" id="BTGC01000003">
    <property type="protein sequence ID" value="GMM50912.1"/>
    <property type="molecule type" value="Genomic_DNA"/>
</dbReference>
<feature type="region of interest" description="Disordered" evidence="2">
    <location>
        <begin position="209"/>
        <end position="281"/>
    </location>
</feature>
<feature type="compositionally biased region" description="Polar residues" evidence="2">
    <location>
        <begin position="374"/>
        <end position="390"/>
    </location>
</feature>
<evidence type="ECO:0000313" key="4">
    <source>
        <dbReference type="Proteomes" id="UP001362899"/>
    </source>
</evidence>
<organism evidence="3 4">
    <name type="scientific">Starmerella bacillaris</name>
    <name type="common">Yeast</name>
    <name type="synonym">Candida zemplinina</name>
    <dbReference type="NCBI Taxonomy" id="1247836"/>
    <lineage>
        <taxon>Eukaryota</taxon>
        <taxon>Fungi</taxon>
        <taxon>Dikarya</taxon>
        <taxon>Ascomycota</taxon>
        <taxon>Saccharomycotina</taxon>
        <taxon>Dipodascomycetes</taxon>
        <taxon>Dipodascales</taxon>
        <taxon>Trichomonascaceae</taxon>
        <taxon>Starmerella</taxon>
    </lineage>
</organism>
<feature type="coiled-coil region" evidence="1">
    <location>
        <begin position="432"/>
        <end position="540"/>
    </location>
</feature>